<name>A0A6J6T309_9ZZZZ</name>
<organism evidence="4">
    <name type="scientific">freshwater metagenome</name>
    <dbReference type="NCBI Taxonomy" id="449393"/>
    <lineage>
        <taxon>unclassified sequences</taxon>
        <taxon>metagenomes</taxon>
        <taxon>ecological metagenomes</taxon>
    </lineage>
</organism>
<dbReference type="InterPro" id="IPR006140">
    <property type="entry name" value="D-isomer_DH_NAD-bd"/>
</dbReference>
<dbReference type="PROSITE" id="PS00670">
    <property type="entry name" value="D_2_HYDROXYACID_DH_2"/>
    <property type="match status" value="1"/>
</dbReference>
<sequence>MSDSPLVWLPFDPSELGEVPDGLRYEVVDPTVHVPDSVGDVRVYVAPYQMGPAVGEVLPRMTSLEVVQLLSAGVDNVRDRVPEGVTLCNGRGIHDTSTAELALTLVLASLRDVPGMVRDQDSRRWNTRWRPALADRRVLLVGYGAIGRAIEERLLAFETEVVRVARTARTDERGPVHSFEELPALLPGADVVVLICPLTSETRGLVDATFLARMKDGALLVNMARGPVVDTPALLAELHTGRLTAAVDVVDTEPLPADSPWWDAPGLLVSPHVGGASSAMWPRAHRLVREQLQRFAAGEPLHNQMTGAY</sequence>
<reference evidence="4" key="1">
    <citation type="submission" date="2020-05" db="EMBL/GenBank/DDBJ databases">
        <authorList>
            <person name="Chiriac C."/>
            <person name="Salcher M."/>
            <person name="Ghai R."/>
            <person name="Kavagutti S V."/>
        </authorList>
    </citation>
    <scope>NUCLEOTIDE SEQUENCE</scope>
</reference>
<evidence type="ECO:0000256" key="2">
    <source>
        <dbReference type="ARBA" id="ARBA00023027"/>
    </source>
</evidence>
<proteinExistence type="predicted"/>
<evidence type="ECO:0000256" key="1">
    <source>
        <dbReference type="ARBA" id="ARBA00023002"/>
    </source>
</evidence>
<dbReference type="InterPro" id="IPR029753">
    <property type="entry name" value="D-isomer_DH_CS"/>
</dbReference>
<keyword evidence="1" id="KW-0560">Oxidoreductase</keyword>
<dbReference type="PROSITE" id="PS00671">
    <property type="entry name" value="D_2_HYDROXYACID_DH_3"/>
    <property type="match status" value="1"/>
</dbReference>
<dbReference type="GO" id="GO:0030267">
    <property type="term" value="F:glyoxylate reductase (NADPH) activity"/>
    <property type="evidence" value="ECO:0007669"/>
    <property type="project" value="TreeGrafter"/>
</dbReference>
<dbReference type="SUPFAM" id="SSF52283">
    <property type="entry name" value="Formate/glycerate dehydrogenase catalytic domain-like"/>
    <property type="match status" value="1"/>
</dbReference>
<dbReference type="PANTHER" id="PTHR10996">
    <property type="entry name" value="2-HYDROXYACID DEHYDROGENASE-RELATED"/>
    <property type="match status" value="1"/>
</dbReference>
<dbReference type="Pfam" id="PF02826">
    <property type="entry name" value="2-Hacid_dh_C"/>
    <property type="match status" value="1"/>
</dbReference>
<accession>A0A6J6T309</accession>
<dbReference type="CDD" id="cd12166">
    <property type="entry name" value="2-Hacid_dh_7"/>
    <property type="match status" value="1"/>
</dbReference>
<dbReference type="AlphaFoldDB" id="A0A6J6T309"/>
<dbReference type="InterPro" id="IPR050223">
    <property type="entry name" value="D-isomer_2-hydroxyacid_DH"/>
</dbReference>
<dbReference type="GO" id="GO:0005829">
    <property type="term" value="C:cytosol"/>
    <property type="evidence" value="ECO:0007669"/>
    <property type="project" value="TreeGrafter"/>
</dbReference>
<dbReference type="FunFam" id="3.40.50.720:FF:000593">
    <property type="entry name" value="Dihydrofolate reductase"/>
    <property type="match status" value="1"/>
</dbReference>
<dbReference type="GO" id="GO:0051287">
    <property type="term" value="F:NAD binding"/>
    <property type="evidence" value="ECO:0007669"/>
    <property type="project" value="InterPro"/>
</dbReference>
<keyword evidence="2" id="KW-0520">NAD</keyword>
<dbReference type="InterPro" id="IPR036291">
    <property type="entry name" value="NAD(P)-bd_dom_sf"/>
</dbReference>
<evidence type="ECO:0000259" key="3">
    <source>
        <dbReference type="Pfam" id="PF02826"/>
    </source>
</evidence>
<evidence type="ECO:0000313" key="4">
    <source>
        <dbReference type="EMBL" id="CAB4741325.1"/>
    </source>
</evidence>
<dbReference type="SUPFAM" id="SSF51735">
    <property type="entry name" value="NAD(P)-binding Rossmann-fold domains"/>
    <property type="match status" value="1"/>
</dbReference>
<dbReference type="Gene3D" id="3.40.50.720">
    <property type="entry name" value="NAD(P)-binding Rossmann-like Domain"/>
    <property type="match status" value="2"/>
</dbReference>
<dbReference type="GO" id="GO:0016618">
    <property type="term" value="F:hydroxypyruvate reductase [NAD(P)H] activity"/>
    <property type="evidence" value="ECO:0007669"/>
    <property type="project" value="TreeGrafter"/>
</dbReference>
<dbReference type="PANTHER" id="PTHR10996:SF178">
    <property type="entry name" value="2-HYDROXYACID DEHYDROGENASE YGL185C-RELATED"/>
    <property type="match status" value="1"/>
</dbReference>
<gene>
    <name evidence="4" type="ORF">UFOPK2761_01298</name>
</gene>
<dbReference type="EMBL" id="CAEZYQ010000008">
    <property type="protein sequence ID" value="CAB4741325.1"/>
    <property type="molecule type" value="Genomic_DNA"/>
</dbReference>
<feature type="domain" description="D-isomer specific 2-hydroxyacid dehydrogenase NAD-binding" evidence="3">
    <location>
        <begin position="103"/>
        <end position="274"/>
    </location>
</feature>
<protein>
    <submittedName>
        <fullName evidence="4">Unannotated protein</fullName>
    </submittedName>
</protein>